<organism evidence="2 4">
    <name type="scientific">Chryseobacterium jejuense</name>
    <dbReference type="NCBI Taxonomy" id="445960"/>
    <lineage>
        <taxon>Bacteria</taxon>
        <taxon>Pseudomonadati</taxon>
        <taxon>Bacteroidota</taxon>
        <taxon>Flavobacteriia</taxon>
        <taxon>Flavobacteriales</taxon>
        <taxon>Weeksellaceae</taxon>
        <taxon>Chryseobacterium group</taxon>
        <taxon>Chryseobacterium</taxon>
    </lineage>
</organism>
<dbReference type="Proteomes" id="UP000251670">
    <property type="component" value="Unassembled WGS sequence"/>
</dbReference>
<dbReference type="Proteomes" id="UP000199426">
    <property type="component" value="Unassembled WGS sequence"/>
</dbReference>
<sequence length="33" mass="3706">MKNLLKNKKMAASNEAAIFYASNEPISFKQNFG</sequence>
<keyword evidence="3" id="KW-1185">Reference proteome</keyword>
<reference evidence="1 3" key="1">
    <citation type="submission" date="2016-10" db="EMBL/GenBank/DDBJ databases">
        <authorList>
            <person name="Varghese N."/>
            <person name="Submissions S."/>
        </authorList>
    </citation>
    <scope>NUCLEOTIDE SEQUENCE [LARGE SCALE GENOMIC DNA]</scope>
    <source>
        <strain evidence="1 3">DSM 19299</strain>
    </source>
</reference>
<dbReference type="EMBL" id="UAWB01000002">
    <property type="protein sequence ID" value="SQB26686.1"/>
    <property type="molecule type" value="Genomic_DNA"/>
</dbReference>
<accession>A0A2X2VCK0</accession>
<protein>
    <submittedName>
        <fullName evidence="2">Uncharacterized protein</fullName>
    </submittedName>
</protein>
<evidence type="ECO:0000313" key="1">
    <source>
        <dbReference type="EMBL" id="SDI25052.1"/>
    </source>
</evidence>
<reference evidence="2 4" key="2">
    <citation type="submission" date="2018-06" db="EMBL/GenBank/DDBJ databases">
        <authorList>
            <consortium name="Pathogen Informatics"/>
            <person name="Doyle S."/>
        </authorList>
    </citation>
    <scope>NUCLEOTIDE SEQUENCE [LARGE SCALE GENOMIC DNA]</scope>
    <source>
        <strain evidence="2 4">NCTC13492</strain>
    </source>
</reference>
<evidence type="ECO:0000313" key="4">
    <source>
        <dbReference type="Proteomes" id="UP000251670"/>
    </source>
</evidence>
<name>A0A2X2VCK0_CHRJE</name>
<evidence type="ECO:0000313" key="3">
    <source>
        <dbReference type="Proteomes" id="UP000199426"/>
    </source>
</evidence>
<dbReference type="AlphaFoldDB" id="A0A2X2VCK0"/>
<proteinExistence type="predicted"/>
<evidence type="ECO:0000313" key="2">
    <source>
        <dbReference type="EMBL" id="SQB26686.1"/>
    </source>
</evidence>
<dbReference type="EMBL" id="FNEG01000001">
    <property type="protein sequence ID" value="SDI25052.1"/>
    <property type="molecule type" value="Genomic_DNA"/>
</dbReference>
<gene>
    <name evidence="2" type="ORF">NCTC13492_00364</name>
    <name evidence="1" type="ORF">SAMN05421542_0579</name>
</gene>